<accession>A0A5B0QJ68</accession>
<keyword evidence="3" id="KW-1185">Reference proteome</keyword>
<dbReference type="Proteomes" id="UP000324748">
    <property type="component" value="Unassembled WGS sequence"/>
</dbReference>
<dbReference type="AlphaFoldDB" id="A0A5B0QJ68"/>
<protein>
    <submittedName>
        <fullName evidence="2">Uncharacterized protein</fullName>
    </submittedName>
</protein>
<proteinExistence type="predicted"/>
<reference evidence="2 3" key="1">
    <citation type="submission" date="2019-05" db="EMBL/GenBank/DDBJ databases">
        <title>Emergence of the Ug99 lineage of the wheat stem rust pathogen through somatic hybridization.</title>
        <authorList>
            <person name="Li F."/>
            <person name="Upadhyaya N.M."/>
            <person name="Sperschneider J."/>
            <person name="Matny O."/>
            <person name="Nguyen-Phuc H."/>
            <person name="Mago R."/>
            <person name="Raley C."/>
            <person name="Miller M.E."/>
            <person name="Silverstein K.A.T."/>
            <person name="Henningsen E."/>
            <person name="Hirsch C.D."/>
            <person name="Visser B."/>
            <person name="Pretorius Z.A."/>
            <person name="Steffenson B.J."/>
            <person name="Schwessinger B."/>
            <person name="Dodds P.N."/>
            <person name="Figueroa M."/>
        </authorList>
    </citation>
    <scope>NUCLEOTIDE SEQUENCE [LARGE SCALE GENOMIC DNA]</scope>
    <source>
        <strain evidence="2">21-0</strain>
    </source>
</reference>
<gene>
    <name evidence="2" type="ORF">PGT21_022660</name>
</gene>
<evidence type="ECO:0000313" key="3">
    <source>
        <dbReference type="Proteomes" id="UP000324748"/>
    </source>
</evidence>
<sequence>MPLAKPIRANRRKKHAANPQERVVKLKGDIFQLTTILCEFLIFLSVTFMPALEPDRCDLVPQPTRFGGFGYSKTSPRRINLVPA</sequence>
<organism evidence="2 3">
    <name type="scientific">Puccinia graminis f. sp. tritici</name>
    <dbReference type="NCBI Taxonomy" id="56615"/>
    <lineage>
        <taxon>Eukaryota</taxon>
        <taxon>Fungi</taxon>
        <taxon>Dikarya</taxon>
        <taxon>Basidiomycota</taxon>
        <taxon>Pucciniomycotina</taxon>
        <taxon>Pucciniomycetes</taxon>
        <taxon>Pucciniales</taxon>
        <taxon>Pucciniaceae</taxon>
        <taxon>Puccinia</taxon>
    </lineage>
</organism>
<name>A0A5B0QJ68_PUCGR</name>
<keyword evidence="1" id="KW-0472">Membrane</keyword>
<evidence type="ECO:0000313" key="2">
    <source>
        <dbReference type="EMBL" id="KAA1113142.1"/>
    </source>
</evidence>
<feature type="transmembrane region" description="Helical" evidence="1">
    <location>
        <begin position="30"/>
        <end position="52"/>
    </location>
</feature>
<comment type="caution">
    <text evidence="2">The sequence shown here is derived from an EMBL/GenBank/DDBJ whole genome shotgun (WGS) entry which is preliminary data.</text>
</comment>
<evidence type="ECO:0000256" key="1">
    <source>
        <dbReference type="SAM" id="Phobius"/>
    </source>
</evidence>
<keyword evidence="1" id="KW-0812">Transmembrane</keyword>
<dbReference type="EMBL" id="VSWC01000015">
    <property type="protein sequence ID" value="KAA1113142.1"/>
    <property type="molecule type" value="Genomic_DNA"/>
</dbReference>
<keyword evidence="1" id="KW-1133">Transmembrane helix</keyword>